<keyword evidence="1" id="KW-1133">Transmembrane helix</keyword>
<evidence type="ECO:0000313" key="3">
    <source>
        <dbReference type="Proteomes" id="UP000241690"/>
    </source>
</evidence>
<evidence type="ECO:0000256" key="1">
    <source>
        <dbReference type="SAM" id="Phobius"/>
    </source>
</evidence>
<dbReference type="GeneID" id="36623208"/>
<dbReference type="RefSeq" id="XP_024775931.1">
    <property type="nucleotide sequence ID" value="XM_024914642.1"/>
</dbReference>
<proteinExistence type="predicted"/>
<accession>A0A2T4AGP3</accession>
<feature type="transmembrane region" description="Helical" evidence="1">
    <location>
        <begin position="12"/>
        <end position="33"/>
    </location>
</feature>
<organism evidence="2 3">
    <name type="scientific">Trichoderma harzianum CBS 226.95</name>
    <dbReference type="NCBI Taxonomy" id="983964"/>
    <lineage>
        <taxon>Eukaryota</taxon>
        <taxon>Fungi</taxon>
        <taxon>Dikarya</taxon>
        <taxon>Ascomycota</taxon>
        <taxon>Pezizomycotina</taxon>
        <taxon>Sordariomycetes</taxon>
        <taxon>Hypocreomycetidae</taxon>
        <taxon>Hypocreales</taxon>
        <taxon>Hypocreaceae</taxon>
        <taxon>Trichoderma</taxon>
    </lineage>
</organism>
<dbReference type="Proteomes" id="UP000241690">
    <property type="component" value="Unassembled WGS sequence"/>
</dbReference>
<keyword evidence="3" id="KW-1185">Reference proteome</keyword>
<evidence type="ECO:0000313" key="2">
    <source>
        <dbReference type="EMBL" id="PTB56254.1"/>
    </source>
</evidence>
<gene>
    <name evidence="2" type="ORF">M431DRAFT_371373</name>
</gene>
<protein>
    <submittedName>
        <fullName evidence="2">Uncharacterized protein</fullName>
    </submittedName>
</protein>
<dbReference type="AlphaFoldDB" id="A0A2T4AGP3"/>
<keyword evidence="1" id="KW-0812">Transmembrane</keyword>
<keyword evidence="1" id="KW-0472">Membrane</keyword>
<dbReference type="EMBL" id="KZ679678">
    <property type="protein sequence ID" value="PTB56254.1"/>
    <property type="molecule type" value="Genomic_DNA"/>
</dbReference>
<name>A0A2T4AGP3_TRIHA</name>
<reference evidence="2 3" key="1">
    <citation type="submission" date="2016-07" db="EMBL/GenBank/DDBJ databases">
        <title>Multiple horizontal gene transfer events from other fungi enriched the ability of initially mycotrophic Trichoderma (Ascomycota) to feed on dead plant biomass.</title>
        <authorList>
            <consortium name="DOE Joint Genome Institute"/>
            <person name="Aerts A."/>
            <person name="Atanasova L."/>
            <person name="Chenthamara K."/>
            <person name="Zhang J."/>
            <person name="Grujic M."/>
            <person name="Henrissat B."/>
            <person name="Kuo A."/>
            <person name="Salamov A."/>
            <person name="Lipzen A."/>
            <person name="Labutti K."/>
            <person name="Barry K."/>
            <person name="Miao Y."/>
            <person name="Rahimi M.J."/>
            <person name="Shen Q."/>
            <person name="Grigoriev I.V."/>
            <person name="Kubicek C.P."/>
            <person name="Druzhinina I.S."/>
        </authorList>
    </citation>
    <scope>NUCLEOTIDE SEQUENCE [LARGE SCALE GENOMIC DNA]</scope>
    <source>
        <strain evidence="2 3">CBS 226.95</strain>
    </source>
</reference>
<sequence length="121" mass="14151">MLRSRQALPFPRMYCALFVLCLIDFFFFKLFAWEARHERRARRPLRMLGSQGSLGPLPMKRPMREFPLFPPYILAGNNSFARDCELHWFDAALPRTGNVPEGDQRGRGEKGEQPIIRVRTL</sequence>